<dbReference type="Gene3D" id="3.40.50.800">
    <property type="entry name" value="Anticodon-binding domain"/>
    <property type="match status" value="1"/>
</dbReference>
<dbReference type="OrthoDB" id="10044938at2759"/>
<dbReference type="InterPro" id="IPR036621">
    <property type="entry name" value="Anticodon-bd_dom_sf"/>
</dbReference>
<dbReference type="InterPro" id="IPR052600">
    <property type="entry name" value="Nuc_rcpt_coact/corep"/>
</dbReference>
<keyword evidence="1" id="KW-0732">Signal</keyword>
<dbReference type="STRING" id="64144.ENSATEP00000018790"/>
<evidence type="ECO:0000256" key="1">
    <source>
        <dbReference type="SAM" id="SignalP"/>
    </source>
</evidence>
<name>A0A3Q1IF61_ANATE</name>
<proteinExistence type="predicted"/>
<feature type="signal peptide" evidence="1">
    <location>
        <begin position="1"/>
        <end position="22"/>
    </location>
</feature>
<reference evidence="2" key="3">
    <citation type="submission" date="2025-09" db="UniProtKB">
        <authorList>
            <consortium name="Ensembl"/>
        </authorList>
    </citation>
    <scope>IDENTIFICATION</scope>
</reference>
<dbReference type="SUPFAM" id="SSF52954">
    <property type="entry name" value="Class II aaRS ABD-related"/>
    <property type="match status" value="1"/>
</dbReference>
<keyword evidence="3" id="KW-1185">Reference proteome</keyword>
<dbReference type="GeneTree" id="ENSGT00530000064134"/>
<organism evidence="2 3">
    <name type="scientific">Anabas testudineus</name>
    <name type="common">Climbing perch</name>
    <name type="synonym">Anthias testudineus</name>
    <dbReference type="NCBI Taxonomy" id="64144"/>
    <lineage>
        <taxon>Eukaryota</taxon>
        <taxon>Metazoa</taxon>
        <taxon>Chordata</taxon>
        <taxon>Craniata</taxon>
        <taxon>Vertebrata</taxon>
        <taxon>Euteleostomi</taxon>
        <taxon>Actinopterygii</taxon>
        <taxon>Neopterygii</taxon>
        <taxon>Teleostei</taxon>
        <taxon>Neoteleostei</taxon>
        <taxon>Acanthomorphata</taxon>
        <taxon>Anabantaria</taxon>
        <taxon>Anabantiformes</taxon>
        <taxon>Anabantoidei</taxon>
        <taxon>Anabantidae</taxon>
        <taxon>Anabas</taxon>
    </lineage>
</organism>
<sequence>MYFKNLLLFLCLHLHLPAFIRTSLLHSTFPSFSPIIVKPSAKPEGVTPADRRKALYQRFYRQVQEEKKPADCVVLSVTNKDYPKSLSQCLQERGLSVEMLYLQAESGLTRALQDVRANGSPLCILVEQTNIDLSSCTVIIFSESLKIHRNMPKDQAMDFVAAEYSRGLAKERPSRDPADIAAQASQLLDDFLDREKIERHTVPSETRQLLMLLADGVHLYPEELETISDYVHSRQEHIQGVVKDALIHKGFPNLICAVLCGLCSLFFCPRKSFSLRHIWYISLSLGSFPKTKPPPLLSLHRPPGLSLGAPPVRVPLSSSHSPYGAPLSRGLPLLPHASLYHPGPRGPHGIRGTPPSLKSSRPPLLSTPGASFFPQLKSFFVFLCVCLCDFRLFLNNLTFNLNLMYNCPPPSAFLSLIRSPSSTTGWTPALKSDRDIYTNTATQA</sequence>
<dbReference type="AlphaFoldDB" id="A0A3Q1IF61"/>
<dbReference type="PANTHER" id="PTHR23295">
    <property type="entry name" value="NUCLEAR RECEPTOR COACTIVATOR 5-RELATED"/>
    <property type="match status" value="1"/>
</dbReference>
<evidence type="ECO:0000313" key="2">
    <source>
        <dbReference type="Ensembl" id="ENSATEP00000018790.2"/>
    </source>
</evidence>
<dbReference type="PANTHER" id="PTHR23295:SF5">
    <property type="entry name" value="SI:CH211-216L23.2"/>
    <property type="match status" value="1"/>
</dbReference>
<accession>A0A3Q1IF61</accession>
<evidence type="ECO:0000313" key="3">
    <source>
        <dbReference type="Proteomes" id="UP000265040"/>
    </source>
</evidence>
<feature type="chain" id="PRO_5030079871" evidence="1">
    <location>
        <begin position="23"/>
        <end position="444"/>
    </location>
</feature>
<dbReference type="InParanoid" id="A0A3Q1IF61"/>
<protein>
    <submittedName>
        <fullName evidence="2">Uncharacterized protein</fullName>
    </submittedName>
</protein>
<dbReference type="Ensembl" id="ENSATET00000019106.2">
    <property type="protein sequence ID" value="ENSATEP00000018790.2"/>
    <property type="gene ID" value="ENSATEG00000013056.2"/>
</dbReference>
<reference evidence="2" key="2">
    <citation type="submission" date="2025-08" db="UniProtKB">
        <authorList>
            <consortium name="Ensembl"/>
        </authorList>
    </citation>
    <scope>IDENTIFICATION</scope>
</reference>
<dbReference type="Proteomes" id="UP000265040">
    <property type="component" value="Chromosome 6"/>
</dbReference>
<reference evidence="2" key="1">
    <citation type="submission" date="2021-04" db="EMBL/GenBank/DDBJ databases">
        <authorList>
            <consortium name="Wellcome Sanger Institute Data Sharing"/>
        </authorList>
    </citation>
    <scope>NUCLEOTIDE SEQUENCE [LARGE SCALE GENOMIC DNA]</scope>
</reference>